<gene>
    <name evidence="8" type="ORF">D8674_026199</name>
</gene>
<dbReference type="Gene3D" id="1.10.10.2330">
    <property type="match status" value="1"/>
</dbReference>
<evidence type="ECO:0000256" key="3">
    <source>
        <dbReference type="ARBA" id="ARBA00022840"/>
    </source>
</evidence>
<keyword evidence="3" id="KW-0067">ATP-binding</keyword>
<dbReference type="GO" id="GO:0005829">
    <property type="term" value="C:cytosol"/>
    <property type="evidence" value="ECO:0007669"/>
    <property type="project" value="TreeGrafter"/>
</dbReference>
<dbReference type="PANTHER" id="PTHR11538:SF40">
    <property type="entry name" value="PHENYLALANINE--TRNA LIGASE ALPHA SUBUNIT"/>
    <property type="match status" value="1"/>
</dbReference>
<dbReference type="InterPro" id="IPR045864">
    <property type="entry name" value="aa-tRNA-synth_II/BPL/LPL"/>
</dbReference>
<evidence type="ECO:0000256" key="1">
    <source>
        <dbReference type="ARBA" id="ARBA00022598"/>
    </source>
</evidence>
<keyword evidence="5" id="KW-0030">Aminoacyl-tRNA synthetase</keyword>
<protein>
    <submittedName>
        <fullName evidence="8">Phenylalanine--tRNA ligase alpha subunit</fullName>
    </submittedName>
</protein>
<reference evidence="9" key="2">
    <citation type="submission" date="2019-10" db="EMBL/GenBank/DDBJ databases">
        <title>A de novo genome assembly of a pear dwarfing rootstock.</title>
        <authorList>
            <person name="Wang F."/>
            <person name="Wang J."/>
            <person name="Li S."/>
            <person name="Zhang Y."/>
            <person name="Fang M."/>
            <person name="Ma L."/>
            <person name="Zhao Y."/>
            <person name="Jiang S."/>
        </authorList>
    </citation>
    <scope>NUCLEOTIDE SEQUENCE [LARGE SCALE GENOMIC DNA]</scope>
</reference>
<evidence type="ECO:0000256" key="2">
    <source>
        <dbReference type="ARBA" id="ARBA00022741"/>
    </source>
</evidence>
<feature type="domain" description="PheRS DNA binding" evidence="7">
    <location>
        <begin position="40"/>
        <end position="91"/>
    </location>
</feature>
<evidence type="ECO:0000256" key="5">
    <source>
        <dbReference type="ARBA" id="ARBA00023146"/>
    </source>
</evidence>
<name>A0A5N5I658_9ROSA</name>
<keyword evidence="1 8" id="KW-0436">Ligase</keyword>
<evidence type="ECO:0000313" key="8">
    <source>
        <dbReference type="EMBL" id="KAB2635665.1"/>
    </source>
</evidence>
<keyword evidence="4" id="KW-0648">Protein biosynthesis</keyword>
<dbReference type="Pfam" id="PF18553">
    <property type="entry name" value="PheRS_DBD3"/>
    <property type="match status" value="1"/>
</dbReference>
<sequence>MAEEAILGYLESKDEISDSGHQKRDVDAYDEGRAYTATGSPEVQLFLAIPSEGIPKEELQKKLDPSVFKIGSAQAAKRKWVEMGKQLVIRKESCSTQRDEEIDALGAGQLAVVWPEIGSKAVGLAGLVCDRGLALGDLLGVLKEFFPRLGMSKLRFKPAYNPYTEPSMEIFSYHEGLGKWVEIGNSGMFRPEMLLPMGLPEDVRVIAWGLSLESRAWLYGMARLGPRSGTTWLGAMVLEESRLRRLAWATCLEEGSLARAVGLLEKWVYGPAGGREEEWAVETGRWVTDYCGPGPSGGALGCSLVGSVSKVGYFKDDDVKIGPEEHAILSGVRN</sequence>
<dbReference type="GO" id="GO:0006432">
    <property type="term" value="P:phenylalanyl-tRNA aminoacylation"/>
    <property type="evidence" value="ECO:0007669"/>
    <property type="project" value="TreeGrafter"/>
</dbReference>
<dbReference type="SUPFAM" id="SSF55681">
    <property type="entry name" value="Class II aaRS and biotin synthetases"/>
    <property type="match status" value="1"/>
</dbReference>
<proteinExistence type="predicted"/>
<dbReference type="EMBL" id="SMOL01000004">
    <property type="protein sequence ID" value="KAB2635665.1"/>
    <property type="molecule type" value="Genomic_DNA"/>
</dbReference>
<evidence type="ECO:0000313" key="9">
    <source>
        <dbReference type="Proteomes" id="UP000327157"/>
    </source>
</evidence>
<dbReference type="InterPro" id="IPR040725">
    <property type="entry name" value="PheRS_DBD3"/>
</dbReference>
<dbReference type="InterPro" id="IPR002319">
    <property type="entry name" value="Phenylalanyl-tRNA_Synthase"/>
</dbReference>
<dbReference type="GO" id="GO:0000049">
    <property type="term" value="F:tRNA binding"/>
    <property type="evidence" value="ECO:0007669"/>
    <property type="project" value="InterPro"/>
</dbReference>
<dbReference type="OrthoDB" id="238316at2759"/>
<comment type="caution">
    <text evidence="8">The sequence shown here is derived from an EMBL/GenBank/DDBJ whole genome shotgun (WGS) entry which is preliminary data.</text>
</comment>
<keyword evidence="2" id="KW-0547">Nucleotide-binding</keyword>
<dbReference type="GO" id="GO:0004826">
    <property type="term" value="F:phenylalanine-tRNA ligase activity"/>
    <property type="evidence" value="ECO:0007669"/>
    <property type="project" value="TreeGrafter"/>
</dbReference>
<evidence type="ECO:0000256" key="4">
    <source>
        <dbReference type="ARBA" id="ARBA00022917"/>
    </source>
</evidence>
<organism evidence="8 9">
    <name type="scientific">Pyrus ussuriensis x Pyrus communis</name>
    <dbReference type="NCBI Taxonomy" id="2448454"/>
    <lineage>
        <taxon>Eukaryota</taxon>
        <taxon>Viridiplantae</taxon>
        <taxon>Streptophyta</taxon>
        <taxon>Embryophyta</taxon>
        <taxon>Tracheophyta</taxon>
        <taxon>Spermatophyta</taxon>
        <taxon>Magnoliopsida</taxon>
        <taxon>eudicotyledons</taxon>
        <taxon>Gunneridae</taxon>
        <taxon>Pentapetalae</taxon>
        <taxon>rosids</taxon>
        <taxon>fabids</taxon>
        <taxon>Rosales</taxon>
        <taxon>Rosaceae</taxon>
        <taxon>Amygdaloideae</taxon>
        <taxon>Maleae</taxon>
        <taxon>Pyrus</taxon>
    </lineage>
</organism>
<reference evidence="8 9" key="3">
    <citation type="submission" date="2019-11" db="EMBL/GenBank/DDBJ databases">
        <title>A de novo genome assembly of a pear dwarfing rootstock.</title>
        <authorList>
            <person name="Wang F."/>
            <person name="Wang J."/>
            <person name="Li S."/>
            <person name="Zhang Y."/>
            <person name="Fang M."/>
            <person name="Ma L."/>
            <person name="Zhao Y."/>
            <person name="Jiang S."/>
        </authorList>
    </citation>
    <scope>NUCLEOTIDE SEQUENCE [LARGE SCALE GENOMIC DNA]</scope>
    <source>
        <strain evidence="8">S2</strain>
        <tissue evidence="8">Leaf</tissue>
    </source>
</reference>
<dbReference type="AlphaFoldDB" id="A0A5N5I658"/>
<reference evidence="8 9" key="1">
    <citation type="submission" date="2019-09" db="EMBL/GenBank/DDBJ databases">
        <authorList>
            <person name="Ou C."/>
        </authorList>
    </citation>
    <scope>NUCLEOTIDE SEQUENCE [LARGE SCALE GENOMIC DNA]</scope>
    <source>
        <strain evidence="8">S2</strain>
        <tissue evidence="8">Leaf</tissue>
    </source>
</reference>
<evidence type="ECO:0000259" key="6">
    <source>
        <dbReference type="Pfam" id="PF01409"/>
    </source>
</evidence>
<keyword evidence="9" id="KW-1185">Reference proteome</keyword>
<dbReference type="GO" id="GO:0009328">
    <property type="term" value="C:phenylalanine-tRNA ligase complex"/>
    <property type="evidence" value="ECO:0007669"/>
    <property type="project" value="TreeGrafter"/>
</dbReference>
<dbReference type="GO" id="GO:0005524">
    <property type="term" value="F:ATP binding"/>
    <property type="evidence" value="ECO:0007669"/>
    <property type="project" value="UniProtKB-KW"/>
</dbReference>
<dbReference type="Gene3D" id="3.30.930.10">
    <property type="entry name" value="Bira Bifunctional Protein, Domain 2"/>
    <property type="match status" value="1"/>
</dbReference>
<dbReference type="Proteomes" id="UP000327157">
    <property type="component" value="Chromosome 5"/>
</dbReference>
<feature type="domain" description="Phenylalanyl-tRNA synthetase" evidence="6">
    <location>
        <begin position="125"/>
        <end position="216"/>
    </location>
</feature>
<dbReference type="Pfam" id="PF01409">
    <property type="entry name" value="tRNA-synt_2d"/>
    <property type="match status" value="1"/>
</dbReference>
<accession>A0A5N5I658</accession>
<dbReference type="PANTHER" id="PTHR11538">
    <property type="entry name" value="PHENYLALANYL-TRNA SYNTHETASE"/>
    <property type="match status" value="1"/>
</dbReference>
<evidence type="ECO:0000259" key="7">
    <source>
        <dbReference type="Pfam" id="PF18553"/>
    </source>
</evidence>